<reference evidence="1 2" key="1">
    <citation type="submission" date="2015-09" db="EMBL/GenBank/DDBJ databases">
        <title>Draft genome of the parasitic nematode Teladorsagia circumcincta isolate WARC Sus (inbred).</title>
        <authorList>
            <person name="Mitreva M."/>
        </authorList>
    </citation>
    <scope>NUCLEOTIDE SEQUENCE [LARGE SCALE GENOMIC DNA]</scope>
    <source>
        <strain evidence="1 2">S</strain>
    </source>
</reference>
<protein>
    <submittedName>
        <fullName evidence="1">Uncharacterized protein</fullName>
    </submittedName>
</protein>
<gene>
    <name evidence="1" type="ORF">TELCIR_03768</name>
</gene>
<evidence type="ECO:0000313" key="2">
    <source>
        <dbReference type="Proteomes" id="UP000230423"/>
    </source>
</evidence>
<dbReference type="OrthoDB" id="5823958at2759"/>
<evidence type="ECO:0000313" key="1">
    <source>
        <dbReference type="EMBL" id="PIO74235.1"/>
    </source>
</evidence>
<sequence>MENSVLSQLLWSIASLVEVSVASRNFVIAGGVVQDILHIVSKNKKLVILRHVMFLIAVLFLDIQEFTPDIVEVCDLYEKS</sequence>
<proteinExistence type="predicted"/>
<dbReference type="AlphaFoldDB" id="A0A2G9UVG3"/>
<name>A0A2G9UVG3_TELCI</name>
<organism evidence="1 2">
    <name type="scientific">Teladorsagia circumcincta</name>
    <name type="common">Brown stomach worm</name>
    <name type="synonym">Ostertagia circumcincta</name>
    <dbReference type="NCBI Taxonomy" id="45464"/>
    <lineage>
        <taxon>Eukaryota</taxon>
        <taxon>Metazoa</taxon>
        <taxon>Ecdysozoa</taxon>
        <taxon>Nematoda</taxon>
        <taxon>Chromadorea</taxon>
        <taxon>Rhabditida</taxon>
        <taxon>Rhabditina</taxon>
        <taxon>Rhabditomorpha</taxon>
        <taxon>Strongyloidea</taxon>
        <taxon>Trichostrongylidae</taxon>
        <taxon>Teladorsagia</taxon>
    </lineage>
</organism>
<keyword evidence="2" id="KW-1185">Reference proteome</keyword>
<dbReference type="EMBL" id="KZ345312">
    <property type="protein sequence ID" value="PIO74235.1"/>
    <property type="molecule type" value="Genomic_DNA"/>
</dbReference>
<accession>A0A2G9UVG3</accession>
<dbReference type="Proteomes" id="UP000230423">
    <property type="component" value="Unassembled WGS sequence"/>
</dbReference>